<keyword evidence="1" id="KW-1133">Transmembrane helix</keyword>
<keyword evidence="3" id="KW-1185">Reference proteome</keyword>
<name>G4QCG8_TAYAM</name>
<dbReference type="OrthoDB" id="9973438at2"/>
<feature type="transmembrane region" description="Helical" evidence="1">
    <location>
        <begin position="12"/>
        <end position="40"/>
    </location>
</feature>
<protein>
    <recommendedName>
        <fullName evidence="4">Transmembrane protein</fullName>
    </recommendedName>
</protein>
<reference key="1">
    <citation type="submission" date="2011-09" db="EMBL/GenBank/DDBJ databases">
        <title>Genomic characterization of the Taylorella genus.</title>
        <authorList>
            <person name="Hebert L."/>
            <person name="Moumen B."/>
            <person name="Pons N."/>
            <person name="Duquesne F."/>
            <person name="Breuil M.-F."/>
            <person name="Goux D."/>
            <person name="Batto J.-M."/>
            <person name="Renault P."/>
            <person name="Laugier C."/>
            <person name="Petry S."/>
        </authorList>
    </citation>
    <scope>NUCLEOTIDE SEQUENCE</scope>
    <source>
        <strain>MCE3</strain>
    </source>
</reference>
<dbReference type="EMBL" id="CP003059">
    <property type="protein sequence ID" value="AEP36098.1"/>
    <property type="molecule type" value="Genomic_DNA"/>
</dbReference>
<proteinExistence type="predicted"/>
<evidence type="ECO:0000313" key="3">
    <source>
        <dbReference type="Proteomes" id="UP000009284"/>
    </source>
</evidence>
<dbReference type="RefSeq" id="WP_014110996.1">
    <property type="nucleotide sequence ID" value="NC_016043.1"/>
</dbReference>
<sequence>MELILGILQNIFIIGISILGFLLVLFLILIAFIFGGFMFIANKLTGRAFSFGDYMKRTRSKAVKTQKDFAEKFRHPTYSRREPEEITDVDFVETKTK</sequence>
<evidence type="ECO:0008006" key="4">
    <source>
        <dbReference type="Google" id="ProtNLM"/>
    </source>
</evidence>
<evidence type="ECO:0000256" key="1">
    <source>
        <dbReference type="SAM" id="Phobius"/>
    </source>
</evidence>
<reference evidence="2 3" key="2">
    <citation type="journal article" date="2012" name="PLoS ONE">
        <title>Genomic characterization of the taylorella genus.</title>
        <authorList>
            <person name="Hebert L."/>
            <person name="Moumen B."/>
            <person name="Pons N."/>
            <person name="Duquesne F."/>
            <person name="Breuil M.F."/>
            <person name="Goux D."/>
            <person name="Batto J.M."/>
            <person name="Laugier C."/>
            <person name="Renault P."/>
            <person name="Petry S."/>
        </authorList>
    </citation>
    <scope>NUCLEOTIDE SEQUENCE [LARGE SCALE GENOMIC DNA]</scope>
    <source>
        <strain evidence="2 3">MCE3</strain>
    </source>
</reference>
<dbReference type="KEGG" id="tas:TASI_0316"/>
<keyword evidence="1" id="KW-0472">Membrane</keyword>
<dbReference type="AlphaFoldDB" id="G4QCG8"/>
<dbReference type="STRING" id="1008459.TASI_0316"/>
<accession>G4QCG8</accession>
<evidence type="ECO:0000313" key="2">
    <source>
        <dbReference type="EMBL" id="AEP36098.1"/>
    </source>
</evidence>
<dbReference type="HOGENOM" id="CLU_2345685_0_0_4"/>
<organism evidence="2 3">
    <name type="scientific">Taylorella asinigenitalis (strain MCE3)</name>
    <dbReference type="NCBI Taxonomy" id="1008459"/>
    <lineage>
        <taxon>Bacteria</taxon>
        <taxon>Pseudomonadati</taxon>
        <taxon>Pseudomonadota</taxon>
        <taxon>Betaproteobacteria</taxon>
        <taxon>Burkholderiales</taxon>
        <taxon>Alcaligenaceae</taxon>
        <taxon>Taylorella</taxon>
    </lineage>
</organism>
<gene>
    <name evidence="2" type="ordered locus">TASI_0316</name>
</gene>
<dbReference type="Proteomes" id="UP000009284">
    <property type="component" value="Chromosome"/>
</dbReference>
<keyword evidence="1" id="KW-0812">Transmembrane</keyword>